<dbReference type="PANTHER" id="PTHR48194">
    <property type="entry name" value="FINGER PROTEIN, PUTATIVE-RELATED"/>
    <property type="match status" value="1"/>
</dbReference>
<feature type="compositionally biased region" description="Low complexity" evidence="1">
    <location>
        <begin position="1740"/>
        <end position="1763"/>
    </location>
</feature>
<evidence type="ECO:0000313" key="4">
    <source>
        <dbReference type="EMBL" id="ETW35515.1"/>
    </source>
</evidence>
<feature type="region of interest" description="Disordered" evidence="1">
    <location>
        <begin position="1219"/>
        <end position="1276"/>
    </location>
</feature>
<feature type="compositionally biased region" description="Acidic residues" evidence="1">
    <location>
        <begin position="1257"/>
        <end position="1272"/>
    </location>
</feature>
<feature type="compositionally biased region" description="Basic and acidic residues" evidence="1">
    <location>
        <begin position="1764"/>
        <end position="1781"/>
    </location>
</feature>
<organism evidence="4 5">
    <name type="scientific">Plasmodium falciparum Tanzania</name>
    <name type="common">2000708</name>
    <dbReference type="NCBI Taxonomy" id="1036725"/>
    <lineage>
        <taxon>Eukaryota</taxon>
        <taxon>Sar</taxon>
        <taxon>Alveolata</taxon>
        <taxon>Apicomplexa</taxon>
        <taxon>Aconoidasida</taxon>
        <taxon>Haemosporida</taxon>
        <taxon>Plasmodiidae</taxon>
        <taxon>Plasmodium</taxon>
        <taxon>Plasmodium (Laverania)</taxon>
    </lineage>
</organism>
<dbReference type="Proteomes" id="UP000030708">
    <property type="component" value="Unassembled WGS sequence"/>
</dbReference>
<name>A0A024W4R5_PLAFA</name>
<accession>A0A024W4R5</accession>
<keyword evidence="2" id="KW-0472">Membrane</keyword>
<dbReference type="InterPro" id="IPR022075">
    <property type="entry name" value="Symplekin_C"/>
</dbReference>
<feature type="region of interest" description="Disordered" evidence="1">
    <location>
        <begin position="296"/>
        <end position="329"/>
    </location>
</feature>
<feature type="transmembrane region" description="Helical" evidence="2">
    <location>
        <begin position="1385"/>
        <end position="1402"/>
    </location>
</feature>
<feature type="domain" description="Symplekin C-terminal" evidence="3">
    <location>
        <begin position="1847"/>
        <end position="2060"/>
    </location>
</feature>
<dbReference type="PANTHER" id="PTHR48194:SF1">
    <property type="entry name" value="INTEGRATOR COMPLEX SUBUNIT 10-LIKE PROTEIN"/>
    <property type="match status" value="1"/>
</dbReference>
<sequence length="2095" mass="251878">MYKNKKRIILKAIKFLEKKDEKDEEKITEVINEVEQIFLHCIKNDKDLCNKNIINTYIIPYMNLLLEKLLFYDEDNNVKNNFEILSNKVDLLSRVLMFLSCIIKINKDYSYLIISYYVNLLESKFHLIKIIEHLKNIILHILKGLLFSSNVIHNELDNIKRGIQDYVLLKCKIFNMVINFYFNPFLYNHPYKFILIKNLMLIITKEVNFYLHILKNKNHIFQQILIQAKPTHHVINKLLNVKYLDYVLDNDSMKNNYDHIIFIWLEQNIRLFNDLLLFYIRNDKIYDHIICQSEGDNNQNENENQNQNENKNENENENKNNDHNNNKYNNSFIYHCKEEDQITKEHLEDTYKIFFYNKLIYYLNSNNKHPSTLSFNNNDEYNYKYHNINNNNERDLINCKINDQNIPSFEREKNSNIQENQTNHMFDTCEKYMDYEDNFYLSPYIIKNNDKSSSQNEENTNHNKKKFLVHMDCLINNINDLKVDSLIFLTYLMKNIFSLIRQEPFILNFFVKNMFILIERLINIVEVYKKGDNILIKKKENEKINNQNGFDYNHHSGDDNLQHNNNNNNNDSVYTNKISYKLKVVECLLEFIKNELYILICKKYVNAPFYYSYINKLLNVIGEKGTTEELIKKKCNTINNMYNTHIINEDKKIHILDNNYEKFKRNILRKNNYGYNKTNKEHIDIMCYLKVKMNENDNTMKNKKEEKENMFINQIIKKLYLTNFKLDKNYYQRFNCSKEVNIENLIEIGRRNKDMGKEKYYDHNNMCGDNNICDDNNICGDNEIYDDDTSNNLIQRFMSKFITSNKCEKDEEKKKKKMTNEKIEVIDDHNYNDNVIIQKENDLKYKELLNVKELKYYDLYKSFFFSDMKYYNNIKDKDNILTNIDLYYFIIFSQIINNNLENQVPILGQNVFLNKINNLKIINNIVKRIIFNNMLKEQLKFFFLSLYIIKINSFNIYQENIPTDIFMNYSTLFKLYNNLLFYLFIQEEKKKKQKKIKLNDEHNINQNIQCLYNFTMDDANHIMDNQTYIDNHNILGYTKVCYNYFYKLKKKLENAKTLFVHRSELQNKSFKIKCTYDETLNLILYILHNENLLLKHRDQYIKTFIEQILETPKLSFSFFIYLIIWLHNIQVHVDFKGYINNTNGDKEINIKTMHHIIESDTNVDINKEQEDINFKSNDNKKKENIMMNISNDYMSPNINQDSDDYENDSYFNVDFSEYVNSESDNSNDTSTNNNMSSKKKNTQDVNKLLPSNNNNNDGDDNNNDDGDGDGDDRNDVVNQLTFKNNKPINNNYNEDVFNINYYIKYNISKTTNMSNNILCFSLISNLLKKNQNIKSKKTILSIYMNTLFNCRNDVRTLLKKLITATKGIYNNKLNYFVYTKKIFRYYHKIFILFLLYICNMYFQNLKDDIYFFSYYPFYLWPVELMNFIHNFLLSNFNFFYNDIISLFTNYKQVGSYEKKIFSSKYYHNINKQVDLFLNNFYSSQVEDMSLESFMKDTDFFNNKKQEGEDNNYNSNINNYDNIECISLDIYGKNFIEEEEKECLHKNEISQRILLEEIFIFLFIKTIDLLEDNQLWYKLKENNIFLNFLTINYVKELVNFVFTNIQNTYEKYKENFWLQFNILINEQVEDDKAKINEYNTYIQLKEISNFVLNSIDNYLSVCVRSTIFFHLYIFIFNNCKKKEIKKLLLNKFIITLPLLKSLFHEEFFRILKYNNKLFSQGKEEQQQDDNIIMESNHTHDNNNNNNNDNNNNNNNNNDNNNDNNNIDKEENKNVINKDEDKNNNIVLEESNDINNNDIKNTEENNPFQINMEIIKYISTNLYKSIPSSEENYMNFLNFCFNLYLENNNFEFIIEIIGFLGKEQTLQIFNDIIKNEIIEENKKIEFMKSCINNIVKLPYAYILEKKKNNDNDNETYYVTNADIFYLYYNLNKYKNIQRVMLDYFVTKVNLNTIDNDDNTKMFNDITIKDLASIVQQIAENSNTIFPIYGRFLCQITKNINILREFVSSIIIPLLIQKKIWTNKFIWKGCLMCISMLWPDFKHSLFYIFFMLPSDECSTLFHALEQKHSISSDLIELISTNEQAKRMCPDYLKNLLNT</sequence>
<dbReference type="eggNOG" id="ENOG502SEDW">
    <property type="taxonomic scope" value="Eukaryota"/>
</dbReference>
<feature type="compositionally biased region" description="Low complexity" evidence="1">
    <location>
        <begin position="1220"/>
        <end position="1236"/>
    </location>
</feature>
<feature type="compositionally biased region" description="Low complexity" evidence="1">
    <location>
        <begin position="297"/>
        <end position="309"/>
    </location>
</feature>
<feature type="region of interest" description="Disordered" evidence="1">
    <location>
        <begin position="1733"/>
        <end position="1782"/>
    </location>
</feature>
<protein>
    <recommendedName>
        <fullName evidence="3">Symplekin C-terminal domain-containing protein</fullName>
    </recommendedName>
</protein>
<reference evidence="4 5" key="2">
    <citation type="submission" date="2013-02" db="EMBL/GenBank/DDBJ databases">
        <title>The Genome Sequence of Plasmodium falciparum Tanzania (2000708).</title>
        <authorList>
            <consortium name="The Broad Institute Genome Sequencing Platform"/>
            <consortium name="The Broad Institute Genome Sequencing Center for Infectious Disease"/>
            <person name="Neafsey D."/>
            <person name="Cheeseman I."/>
            <person name="Volkman S."/>
            <person name="Adams J."/>
            <person name="Walker B."/>
            <person name="Young S.K."/>
            <person name="Zeng Q."/>
            <person name="Gargeya S."/>
            <person name="Fitzgerald M."/>
            <person name="Haas B."/>
            <person name="Abouelleil A."/>
            <person name="Alvarado L."/>
            <person name="Arachchi H.M."/>
            <person name="Berlin A.M."/>
            <person name="Chapman S.B."/>
            <person name="Dewar J."/>
            <person name="Goldberg J."/>
            <person name="Griggs A."/>
            <person name="Gujja S."/>
            <person name="Hansen M."/>
            <person name="Howarth C."/>
            <person name="Imamovic A."/>
            <person name="Larimer J."/>
            <person name="McCowan C."/>
            <person name="Murphy C."/>
            <person name="Neiman D."/>
            <person name="Pearson M."/>
            <person name="Priest M."/>
            <person name="Roberts A."/>
            <person name="Saif S."/>
            <person name="Shea T."/>
            <person name="Sisk P."/>
            <person name="Sykes S."/>
            <person name="Wortman J."/>
            <person name="Nusbaum C."/>
            <person name="Birren B."/>
        </authorList>
    </citation>
    <scope>NUCLEOTIDE SEQUENCE [LARGE SCALE GENOMIC DNA]</scope>
    <source>
        <strain evidence="5">Tanzania (2000708)</strain>
    </source>
</reference>
<dbReference type="EMBL" id="KI926473">
    <property type="protein sequence ID" value="ETW35515.1"/>
    <property type="molecule type" value="Genomic_DNA"/>
</dbReference>
<feature type="compositionally biased region" description="Basic and acidic residues" evidence="1">
    <location>
        <begin position="310"/>
        <end position="325"/>
    </location>
</feature>
<evidence type="ECO:0000259" key="3">
    <source>
        <dbReference type="Pfam" id="PF12295"/>
    </source>
</evidence>
<gene>
    <name evidence="4" type="ORF">PFTANZ_03814</name>
</gene>
<dbReference type="Pfam" id="PF12295">
    <property type="entry name" value="Symplekin_C"/>
    <property type="match status" value="1"/>
</dbReference>
<evidence type="ECO:0000256" key="1">
    <source>
        <dbReference type="SAM" id="MobiDB-lite"/>
    </source>
</evidence>
<evidence type="ECO:0000256" key="2">
    <source>
        <dbReference type="SAM" id="Phobius"/>
    </source>
</evidence>
<evidence type="ECO:0000313" key="5">
    <source>
        <dbReference type="Proteomes" id="UP000030708"/>
    </source>
</evidence>
<dbReference type="OrthoDB" id="331600at2759"/>
<reference evidence="4 5" key="1">
    <citation type="submission" date="2013-02" db="EMBL/GenBank/DDBJ databases">
        <title>The Genome Annotation of Plasmodium falciparum Tanzania (2000708).</title>
        <authorList>
            <consortium name="The Broad Institute Genome Sequencing Platform"/>
            <consortium name="The Broad Institute Genome Sequencing Center for Infectious Disease"/>
            <person name="Neafsey D."/>
            <person name="Hoffman S."/>
            <person name="Volkman S."/>
            <person name="Rosenthal P."/>
            <person name="Walker B."/>
            <person name="Young S.K."/>
            <person name="Zeng Q."/>
            <person name="Gargeya S."/>
            <person name="Fitzgerald M."/>
            <person name="Haas B."/>
            <person name="Abouelleil A."/>
            <person name="Allen A.W."/>
            <person name="Alvarado L."/>
            <person name="Arachchi H.M."/>
            <person name="Berlin A.M."/>
            <person name="Chapman S.B."/>
            <person name="Gainer-Dewar J."/>
            <person name="Goldberg J."/>
            <person name="Griggs A."/>
            <person name="Gujja S."/>
            <person name="Hansen M."/>
            <person name="Howarth C."/>
            <person name="Imamovic A."/>
            <person name="Ireland A."/>
            <person name="Larimer J."/>
            <person name="McCowan C."/>
            <person name="Murphy C."/>
            <person name="Pearson M."/>
            <person name="Poon T.W."/>
            <person name="Priest M."/>
            <person name="Roberts A."/>
            <person name="Saif S."/>
            <person name="Shea T."/>
            <person name="Sisk P."/>
            <person name="Sykes S."/>
            <person name="Wortman J."/>
            <person name="Nusbaum C."/>
            <person name="Birren B."/>
        </authorList>
    </citation>
    <scope>NUCLEOTIDE SEQUENCE [LARGE SCALE GENOMIC DNA]</scope>
    <source>
        <strain evidence="5">Tanzania (2000708)</strain>
    </source>
</reference>
<keyword evidence="2" id="KW-1133">Transmembrane helix</keyword>
<proteinExistence type="predicted"/>
<dbReference type="InterPro" id="IPR053129">
    <property type="entry name" value="Integrator_complex_assoc"/>
</dbReference>
<keyword evidence="2" id="KW-0812">Transmembrane</keyword>